<feature type="region of interest" description="Disordered" evidence="2">
    <location>
        <begin position="429"/>
        <end position="523"/>
    </location>
</feature>
<keyword evidence="4" id="KW-1185">Reference proteome</keyword>
<dbReference type="PANTHER" id="PTHR46007:SF8">
    <property type="entry name" value="C2H2-TYPE DOMAIN-CONTAINING PROTEIN"/>
    <property type="match status" value="1"/>
</dbReference>
<dbReference type="SUPFAM" id="SSF48371">
    <property type="entry name" value="ARM repeat"/>
    <property type="match status" value="1"/>
</dbReference>
<dbReference type="RefSeq" id="XP_013247236.1">
    <property type="nucleotide sequence ID" value="XM_013391782.1"/>
</dbReference>
<feature type="compositionally biased region" description="Basic residues" evidence="2">
    <location>
        <begin position="610"/>
        <end position="621"/>
    </location>
</feature>
<evidence type="ECO:0000256" key="2">
    <source>
        <dbReference type="SAM" id="MobiDB-lite"/>
    </source>
</evidence>
<reference evidence="3" key="1">
    <citation type="submission" date="2013-10" db="EMBL/GenBank/DDBJ databases">
        <title>Genomic analysis of the causative agents of coccidiosis in chickens.</title>
        <authorList>
            <person name="Reid A.J."/>
            <person name="Blake D."/>
            <person name="Billington K."/>
            <person name="Browne H."/>
            <person name="Dunn M."/>
            <person name="Hung S."/>
            <person name="Kawahara F."/>
            <person name="Miranda-Saavedra D."/>
            <person name="Mourier T."/>
            <person name="Nagra H."/>
            <person name="Otto T.D."/>
            <person name="Rawlings N."/>
            <person name="Sanchez A."/>
            <person name="Sanders M."/>
            <person name="Subramaniam C."/>
            <person name="Tay Y."/>
            <person name="Dear P."/>
            <person name="Doerig C."/>
            <person name="Gruber A."/>
            <person name="Parkinson J."/>
            <person name="Shirley M."/>
            <person name="Wan K.L."/>
            <person name="Berriman M."/>
            <person name="Tomley F."/>
            <person name="Pain A."/>
        </authorList>
    </citation>
    <scope>NUCLEOTIDE SEQUENCE</scope>
    <source>
        <strain evidence="3">Houghton</strain>
    </source>
</reference>
<evidence type="ECO:0000313" key="3">
    <source>
        <dbReference type="EMBL" id="CDI83671.1"/>
    </source>
</evidence>
<protein>
    <submittedName>
        <fullName evidence="3">Uncharacterized protein</fullName>
    </submittedName>
</protein>
<dbReference type="OMA" id="QPSVCDY"/>
<feature type="compositionally biased region" description="Polar residues" evidence="2">
    <location>
        <begin position="513"/>
        <end position="522"/>
    </location>
</feature>
<feature type="region of interest" description="Disordered" evidence="2">
    <location>
        <begin position="68"/>
        <end position="105"/>
    </location>
</feature>
<feature type="compositionally biased region" description="Low complexity" evidence="2">
    <location>
        <begin position="1319"/>
        <end position="1341"/>
    </location>
</feature>
<feature type="region of interest" description="Disordered" evidence="2">
    <location>
        <begin position="536"/>
        <end position="650"/>
    </location>
</feature>
<dbReference type="GO" id="GO:0045944">
    <property type="term" value="P:positive regulation of transcription by RNA polymerase II"/>
    <property type="evidence" value="ECO:0007669"/>
    <property type="project" value="TreeGrafter"/>
</dbReference>
<feature type="region of interest" description="Disordered" evidence="2">
    <location>
        <begin position="2140"/>
        <end position="2165"/>
    </location>
</feature>
<gene>
    <name evidence="3" type="ORF">EAH_00041710</name>
</gene>
<feature type="compositionally biased region" description="Low complexity" evidence="2">
    <location>
        <begin position="631"/>
        <end position="650"/>
    </location>
</feature>
<feature type="coiled-coil region" evidence="1">
    <location>
        <begin position="1934"/>
        <end position="1996"/>
    </location>
</feature>
<feature type="compositionally biased region" description="Low complexity" evidence="2">
    <location>
        <begin position="436"/>
        <end position="474"/>
    </location>
</feature>
<dbReference type="VEuPathDB" id="ToxoDB:EAH_00041710"/>
<feature type="region of interest" description="Disordered" evidence="2">
    <location>
        <begin position="1319"/>
        <end position="1360"/>
    </location>
</feature>
<feature type="compositionally biased region" description="Basic and acidic residues" evidence="2">
    <location>
        <begin position="502"/>
        <end position="512"/>
    </location>
</feature>
<feature type="region of interest" description="Disordered" evidence="2">
    <location>
        <begin position="923"/>
        <end position="963"/>
    </location>
</feature>
<sequence>MQQHRGNHPQLQQLHEHVLLLQQIQHRLVLQQAGVPELQNGCIQQQHHQEPHEHLCIQTQRGGLAELAREQPQRQQGEPHPQPQQVVQQQQLHLPSSSAHAQGAGDCNSAHVLETVHEVQQAEKEHQQREQHFRQRNNQQEQERFLLQQQQRLLLQQQLLLQLGAIKSPQQLNLAIHLVQRQLLLQRTVSSTTTAAAAAAAEVATDVPLGSTQGSSSAEGDAFLCTSEAMRIARQHAAYLAAAASANGQLEYTTAREAQPAAAAAAMSQLLGRQKLETAVQKLNAPAIRWWGARQLQEQQQLLLQVQQVVLLLQQQPDLQWLLLQDQELLGLLDTQPGLLILLLRNQKHQHYWVLRQQLLRGAEGLQHKQQQQQQLPTPLAMYAMLVSGASHEEQQQQQQVQQQVKALQHERQRLTLLMKQQLQLQQQRLQKHRQQQQQQPPLQPESQQPLAQQQQRPQLQQQQGPLLQQQQQGSPPPHEHQHEEPCWSPENWPSQPQESVHAADREEEHELTQQLTGSQADSMVCRQEQRLVVLSETHNTAKPSPGRACVRAQPQQQSQQEHELQPIQPQSEAANFSAEEARQQQVQQPKDQQKRQEELHQRTQQQPKQPHRSKAMRKQVHPYSYRSVPDVATEAEPDATTAAAAPSAAAAVVFASDAESFENCRRRCSRLKGDPPGPDLCSRQTKTSGDNRETSSSSSSSSSSSGDENRPPLQQRRRQQKPRGRQKNQPKMQQEKLRRARRGAPAAPAASASAAEAAAAAAEEAADAAAETAVQPVCLSQGSRGAAAASRATIAASEALKCGGKPKARGNSALAGGVADGDQLDEQQLQLLVKLLQDWCSKASRASPPPPADASASLVTRLTAAQPLLERLKHKQQQQSALLLTAEGHSEAVRGLCRARSAGMARLQHLLSWSLDQQPQQQHLPHRLLMSSMKTPETKDKGSQRPVQKMKRLSNTSGNTSSNSAFASLCGCVAVALHAEAALLILGIDPAEEMDLQAQDQQLEEQQHEKGVSLVPTAAACVKTHCRDTLMPLFSRQIEDTDEERSALGVNAAAATDAAAALQRLLEGLRHLWSVAVSLQQTKTFNESCNQKAGGKHAAVAAAAAAAAAMDEEGEEVVAPQQVPAGAVVTAAHPVALLLLRLLQAACLPSEVYRHLEGSSFAPAPSVSLEKQTKHLVTRAEGAAAAAAATAKYIARRLINMAVGEEMPAKQQQLLLLPSPLRSTSGCLRAARRLVADLSLLTLSPSHPSSLLLLRAVGFTLLARLLRPDAAADHTQQQQQTALLSLLSALAPAVFAEPLPFPSVPLLQEQQQQQKQLSEAEQSDTVAASVARGSRSACRGPTQAYPQQQLRSRRESLEHGCNRSTAAAAAKPITAGTTQQVKHQQREACCDCASLKPHEVAGESATAAGPWVCVGCELRRSVALSLQEAIGRLRPSAWLSIAAAIPARSAGTTVAVTAAAHGIADGSLLLCVLDEPLTFRCTLLMHANANCSGSKPATSAVAPAAKGARHEQTPAAAAAAASAAAASSAASAMRLSHRRLLQQHSRAAMACLLLLLGGSSNKISINQKRTPRDSKPSSLKENRAKSSKADGSTSSRLLQLVLDIEWEATAAGDVGLLLPLSATAAAGNDIHCPRQQQQQQQLVVSIWRSLALSALQRIGDLLLHAIQVSAVDPRSSVRRAALCVLHACATWRPSLLQASSTTSNSGIALILPQALADSSPGVRERALALLDTALKQQQRDAVAALQRCSQPPPGDARREEQPHVAVSPWLEEIGGLLRFLRYVVLQETSPSVRQQALRVARGCAAAAPLGETARCCRSLLLEALAAAPDHPPTKAFITAALAADVVGLLAPKPLEKAAAAASEVGDAAGGGATQTPQKRRSLGLQGYGGSPLAAAGRGPCSPVNLTKAVRLLASLVAAAREHLEDTPLVLLLLPRMQQQLQQQLQQHQALEELAATFLDACLSEYLKCCCGVPEQQQQRGQTEQQQEQLQQLQQQEDSLLDPPAAGASLLQLAQELGLFCPRGLLQFVPHVAVLLRDNAALLQRGMSSSRSWTGEIELLAAAANHIRGAPYHMQQEMLHCVPAVLLLLETDPLLLQPGTTMLCRVSLQLEQEGVRDSLLDLLAVSLALIYSIKDRIYPRQQPQQQQEPQQGAQQRPQQDQQLQDRQTVVPMLQALQFASWAVACLASGLGIGATSKGSAAWPHTSAAASAAASANQQRLLPGAAACAASLLSDVPVALLMRRVAAHATDSKSAAAAAAAAAEDGAFSLQQCIFHLLCDALLLLQQHGGMTAVAWRSVCCFVRAAPSFLKSPRLGARLKAAIATASAATEKSSWGQHEQQQQQMWTKNASALDLPAALQALYGLVKGLQRDASPPGTADIAAAATAAKVASGGGKCFQTASLPSRRSASRPKSQRQQQQQQKQCTPPSRSRAPSVASASTSTAAAAAAVAITANLRQGLWTDAERAPDTHGSAAAGAATAQPSVCDYLHSLATYVRPMMDLLLPRQQQQQLHQQQRSWPTVNCSTATLILLLARTLQQ</sequence>
<feature type="region of interest" description="Disordered" evidence="2">
    <location>
        <begin position="669"/>
        <end position="752"/>
    </location>
</feature>
<organism evidence="3 4">
    <name type="scientific">Eimeria acervulina</name>
    <name type="common">Coccidian parasite</name>
    <dbReference type="NCBI Taxonomy" id="5801"/>
    <lineage>
        <taxon>Eukaryota</taxon>
        <taxon>Sar</taxon>
        <taxon>Alveolata</taxon>
        <taxon>Apicomplexa</taxon>
        <taxon>Conoidasida</taxon>
        <taxon>Coccidia</taxon>
        <taxon>Eucoccidiorida</taxon>
        <taxon>Eimeriorina</taxon>
        <taxon>Eimeriidae</taxon>
        <taxon>Eimeria</taxon>
    </lineage>
</organism>
<dbReference type="InterPro" id="IPR051647">
    <property type="entry name" value="Mediator_comp_sub12"/>
</dbReference>
<feature type="compositionally biased region" description="Low complexity" evidence="2">
    <location>
        <begin position="2414"/>
        <end position="2439"/>
    </location>
</feature>
<feature type="compositionally biased region" description="Low complexity" evidence="2">
    <location>
        <begin position="696"/>
        <end position="706"/>
    </location>
</feature>
<reference evidence="3" key="2">
    <citation type="submission" date="2013-10" db="EMBL/GenBank/DDBJ databases">
        <authorList>
            <person name="Aslett M."/>
        </authorList>
    </citation>
    <scope>NUCLEOTIDE SEQUENCE</scope>
    <source>
        <strain evidence="3">Houghton</strain>
    </source>
</reference>
<evidence type="ECO:0000256" key="1">
    <source>
        <dbReference type="SAM" id="Coils"/>
    </source>
</evidence>
<feature type="compositionally biased region" description="Low complexity" evidence="2">
    <location>
        <begin position="73"/>
        <end position="95"/>
    </location>
</feature>
<dbReference type="OrthoDB" id="348384at2759"/>
<dbReference type="GeneID" id="25272241"/>
<proteinExistence type="predicted"/>
<feature type="compositionally biased region" description="Basic and acidic residues" evidence="2">
    <location>
        <begin position="592"/>
        <end position="602"/>
    </location>
</feature>
<evidence type="ECO:0000313" key="4">
    <source>
        <dbReference type="Proteomes" id="UP000018050"/>
    </source>
</evidence>
<keyword evidence="1" id="KW-0175">Coiled coil</keyword>
<feature type="compositionally biased region" description="Basic and acidic residues" evidence="2">
    <location>
        <begin position="1571"/>
        <end position="1589"/>
    </location>
</feature>
<feature type="compositionally biased region" description="Basic residues" evidence="2">
    <location>
        <begin position="716"/>
        <end position="729"/>
    </location>
</feature>
<name>U6GTU2_EIMAC</name>
<feature type="region of interest" description="Disordered" evidence="2">
    <location>
        <begin position="2400"/>
        <end position="2439"/>
    </location>
</feature>
<dbReference type="EMBL" id="HG673463">
    <property type="protein sequence ID" value="CDI83671.1"/>
    <property type="molecule type" value="Genomic_DNA"/>
</dbReference>
<dbReference type="Proteomes" id="UP000018050">
    <property type="component" value="Unassembled WGS sequence"/>
</dbReference>
<feature type="region of interest" description="Disordered" evidence="2">
    <location>
        <begin position="1566"/>
        <end position="1591"/>
    </location>
</feature>
<dbReference type="InterPro" id="IPR016024">
    <property type="entry name" value="ARM-type_fold"/>
</dbReference>
<accession>U6GTU2</accession>
<dbReference type="GO" id="GO:0003713">
    <property type="term" value="F:transcription coactivator activity"/>
    <property type="evidence" value="ECO:0007669"/>
    <property type="project" value="TreeGrafter"/>
</dbReference>
<dbReference type="GO" id="GO:0016592">
    <property type="term" value="C:mediator complex"/>
    <property type="evidence" value="ECO:0007669"/>
    <property type="project" value="TreeGrafter"/>
</dbReference>
<dbReference type="PANTHER" id="PTHR46007">
    <property type="entry name" value="MEDIATOR OF RNA POLYMERASE II TRANSCRIPTION SUBUNIT 12"/>
    <property type="match status" value="1"/>
</dbReference>